<name>A0A9W6YRA3_AMBMO</name>
<evidence type="ECO:0000256" key="5">
    <source>
        <dbReference type="ARBA" id="ARBA00023277"/>
    </source>
</evidence>
<dbReference type="Pfam" id="PF22666">
    <property type="entry name" value="Glyco_hydro_2_N2"/>
    <property type="match status" value="1"/>
</dbReference>
<dbReference type="Gene3D" id="2.60.40.10">
    <property type="entry name" value="Immunoglobulins"/>
    <property type="match status" value="1"/>
</dbReference>
<dbReference type="Pfam" id="PF17786">
    <property type="entry name" value="Mannosidase_ig"/>
    <property type="match status" value="1"/>
</dbReference>
<evidence type="ECO:0000256" key="7">
    <source>
        <dbReference type="ARBA" id="ARBA00023326"/>
    </source>
</evidence>
<keyword evidence="7" id="KW-0624">Polysaccharide degradation</keyword>
<dbReference type="InterPro" id="IPR041447">
    <property type="entry name" value="Mannosidase_ig"/>
</dbReference>
<keyword evidence="6" id="KW-0326">Glycosidase</keyword>
<evidence type="ECO:0000256" key="2">
    <source>
        <dbReference type="ARBA" id="ARBA00004740"/>
    </source>
</evidence>
<dbReference type="EMBL" id="BSXU01000348">
    <property type="protein sequence ID" value="GMG20349.1"/>
    <property type="molecule type" value="Genomic_DNA"/>
</dbReference>
<dbReference type="InterPro" id="IPR017853">
    <property type="entry name" value="GH"/>
</dbReference>
<dbReference type="InterPro" id="IPR036156">
    <property type="entry name" value="Beta-gal/glucu_dom_sf"/>
</dbReference>
<dbReference type="InterPro" id="IPR008979">
    <property type="entry name" value="Galactose-bd-like_sf"/>
</dbReference>
<evidence type="ECO:0000256" key="4">
    <source>
        <dbReference type="ARBA" id="ARBA00022801"/>
    </source>
</evidence>
<feature type="domain" description="Glycoside hydrolase family 2 immunoglobulin-like beta-sandwich" evidence="11">
    <location>
        <begin position="203"/>
        <end position="306"/>
    </location>
</feature>
<evidence type="ECO:0000259" key="11">
    <source>
        <dbReference type="Pfam" id="PF00703"/>
    </source>
</evidence>
<comment type="similarity">
    <text evidence="8">Belongs to the glycosyl hydrolase 2 family. Beta-mannosidase B subfamily.</text>
</comment>
<comment type="caution">
    <text evidence="14">The sequence shown here is derived from an EMBL/GenBank/DDBJ whole genome shotgun (WGS) entry which is preliminary data.</text>
</comment>
<keyword evidence="4" id="KW-0378">Hydrolase</keyword>
<proteinExistence type="inferred from homology"/>
<dbReference type="Gene3D" id="2.60.120.260">
    <property type="entry name" value="Galactose-binding domain-like"/>
    <property type="match status" value="1"/>
</dbReference>
<evidence type="ECO:0000256" key="9">
    <source>
        <dbReference type="ARBA" id="ARBA00041069"/>
    </source>
</evidence>
<gene>
    <name evidence="14" type="ORF">Amon01_000116900</name>
</gene>
<organism evidence="14 15">
    <name type="scientific">Ambrosiozyma monospora</name>
    <name type="common">Yeast</name>
    <name type="synonym">Endomycopsis monosporus</name>
    <dbReference type="NCBI Taxonomy" id="43982"/>
    <lineage>
        <taxon>Eukaryota</taxon>
        <taxon>Fungi</taxon>
        <taxon>Dikarya</taxon>
        <taxon>Ascomycota</taxon>
        <taxon>Saccharomycotina</taxon>
        <taxon>Pichiomycetes</taxon>
        <taxon>Pichiales</taxon>
        <taxon>Pichiaceae</taxon>
        <taxon>Ambrosiozyma</taxon>
    </lineage>
</organism>
<accession>A0A9W6YRA3</accession>
<dbReference type="InterPro" id="IPR013783">
    <property type="entry name" value="Ig-like_fold"/>
</dbReference>
<dbReference type="EC" id="3.2.1.25" evidence="3"/>
<dbReference type="InterPro" id="IPR006102">
    <property type="entry name" value="Ig-like_GH2"/>
</dbReference>
<comment type="catalytic activity">
    <reaction evidence="1">
        <text>Hydrolysis of terminal, non-reducing beta-D-mannose residues in beta-D-mannosides.</text>
        <dbReference type="EC" id="3.2.1.25"/>
    </reaction>
</comment>
<feature type="domain" description="Mannosidase Ig/CBM-like" evidence="12">
    <location>
        <begin position="684"/>
        <end position="769"/>
    </location>
</feature>
<dbReference type="PANTHER" id="PTHR43730">
    <property type="entry name" value="BETA-MANNOSIDASE"/>
    <property type="match status" value="1"/>
</dbReference>
<evidence type="ECO:0000256" key="3">
    <source>
        <dbReference type="ARBA" id="ARBA00012754"/>
    </source>
</evidence>
<reference evidence="14" key="1">
    <citation type="submission" date="2023-04" db="EMBL/GenBank/DDBJ databases">
        <title>Ambrosiozyma monospora NBRC 1965.</title>
        <authorList>
            <person name="Ichikawa N."/>
            <person name="Sato H."/>
            <person name="Tonouchi N."/>
        </authorList>
    </citation>
    <scope>NUCLEOTIDE SEQUENCE</scope>
    <source>
        <strain evidence="14">NBRC 1965</strain>
    </source>
</reference>
<evidence type="ECO:0000259" key="12">
    <source>
        <dbReference type="Pfam" id="PF17786"/>
    </source>
</evidence>
<dbReference type="GO" id="GO:0000272">
    <property type="term" value="P:polysaccharide catabolic process"/>
    <property type="evidence" value="ECO:0007669"/>
    <property type="project" value="UniProtKB-KW"/>
</dbReference>
<comment type="pathway">
    <text evidence="2">Glycan metabolism; N-glycan degradation.</text>
</comment>
<dbReference type="AlphaFoldDB" id="A0A9W6YRA3"/>
<evidence type="ECO:0000259" key="13">
    <source>
        <dbReference type="Pfam" id="PF22666"/>
    </source>
</evidence>
<dbReference type="InterPro" id="IPR050887">
    <property type="entry name" value="Beta-mannosidase_GH2"/>
</dbReference>
<dbReference type="SUPFAM" id="SSF51445">
    <property type="entry name" value="(Trans)glycosidases"/>
    <property type="match status" value="1"/>
</dbReference>
<dbReference type="SUPFAM" id="SSF49303">
    <property type="entry name" value="beta-Galactosidase/glucuronidase domain"/>
    <property type="match status" value="1"/>
</dbReference>
<dbReference type="InterPro" id="IPR054593">
    <property type="entry name" value="Beta-mannosidase-like_N2"/>
</dbReference>
<evidence type="ECO:0000256" key="6">
    <source>
        <dbReference type="ARBA" id="ARBA00023295"/>
    </source>
</evidence>
<dbReference type="OrthoDB" id="2866996at2759"/>
<keyword evidence="15" id="KW-1185">Reference proteome</keyword>
<keyword evidence="5" id="KW-0119">Carbohydrate metabolism</keyword>
<dbReference type="SUPFAM" id="SSF49785">
    <property type="entry name" value="Galactose-binding domain-like"/>
    <property type="match status" value="1"/>
</dbReference>
<evidence type="ECO:0000313" key="14">
    <source>
        <dbReference type="EMBL" id="GMG20349.1"/>
    </source>
</evidence>
<dbReference type="GO" id="GO:0006516">
    <property type="term" value="P:glycoprotein catabolic process"/>
    <property type="evidence" value="ECO:0007669"/>
    <property type="project" value="TreeGrafter"/>
</dbReference>
<evidence type="ECO:0000313" key="15">
    <source>
        <dbReference type="Proteomes" id="UP001165063"/>
    </source>
</evidence>
<dbReference type="Proteomes" id="UP001165063">
    <property type="component" value="Unassembled WGS sequence"/>
</dbReference>
<feature type="domain" description="Beta-mannosidase-like galactose-binding" evidence="13">
    <location>
        <begin position="26"/>
        <end position="192"/>
    </location>
</feature>
<dbReference type="PANTHER" id="PTHR43730:SF1">
    <property type="entry name" value="BETA-MANNOSIDASE"/>
    <property type="match status" value="1"/>
</dbReference>
<dbReference type="Gene3D" id="3.20.20.80">
    <property type="entry name" value="Glycosidases"/>
    <property type="match status" value="1"/>
</dbReference>
<protein>
    <recommendedName>
        <fullName evidence="9">Beta-mannosidase B</fullName>
        <ecNumber evidence="3">3.2.1.25</ecNumber>
    </recommendedName>
    <alternativeName>
        <fullName evidence="10">Mannanase B</fullName>
    </alternativeName>
</protein>
<dbReference type="Pfam" id="PF00703">
    <property type="entry name" value="Glyco_hydro_2"/>
    <property type="match status" value="1"/>
</dbReference>
<dbReference type="FunFam" id="3.20.20.80:FF:000050">
    <property type="entry name" value="Beta-mannosidase B"/>
    <property type="match status" value="1"/>
</dbReference>
<evidence type="ECO:0000256" key="1">
    <source>
        <dbReference type="ARBA" id="ARBA00000829"/>
    </source>
</evidence>
<dbReference type="GO" id="GO:0004567">
    <property type="term" value="F:beta-mannosidase activity"/>
    <property type="evidence" value="ECO:0007669"/>
    <property type="project" value="UniProtKB-EC"/>
</dbReference>
<evidence type="ECO:0000256" key="8">
    <source>
        <dbReference type="ARBA" id="ARBA00038429"/>
    </source>
</evidence>
<sequence>MTGNRPSSITLSNWHYRQATTPSGDAIKDSKWKPARKDVTATQIQADLLNDGTIPNFFMDKNAEKVQWIADVDWEYKSEFSIDPVLLKRHRKHVLQFEGLDTVAEVYLNETRILSSDNMFVNHEVEVTGQLLAENQLRIYFKSATKESERLEKIHGKGYSFISGISRLHLRKSQYGWGWDWADPCVTAGPWKPIRLLMFDSFIKDNYAQVDASDKKVSKVIINSDIETEEEVILSTEVFDPEGQSIGLKSTFFYKTGTVSFNFDIDSPQLWYPRGSGNQPLYKFITTLTNNSGVILQSMSKNIGLRHVELVQEQFEKQEGTSFYFKINGVPVYCSGSNWIPGHSVLTMFTEEDYKKWFQILIAGNQNMIRVWGGGIYESEIFYSEADRLGVLVWQDFMFACGAYPGYPEFIENVSKEVECTLKRLRNHCCLAIYAGNNEDYQVAEQMKLEWDPNDHSGDYSKTNFPSRTIYERTLPQLVSKYHSDVPYHPGSPWGGKCTSDPTVGDLHQWNVWHGSQEKYQDWYKLGGRFISEFGMEALPVMKTYLDCITDKSELYPQSSTVDFHNKAEGFERRLALYVIENIKVSKMDLEGWIYATQLMQSECLSYAYKCWRRNWRGDGKRYTGGAIVWQLNDCCPIASWAIVDHYYRPKLAYYAVKRESAPLNLGLYRNVVELPYGEKQYSVDIWGVNSSLNDQRASLVVVFYDITTGKLIKQLEGKDVVLKANQTTEFYEKLEIPNSISDIVVFSKLEFEGNTIVTAADWPQPLKYLKFLDREVVAKVEDDQIVLTANKPVKGVDVTVTNRDVYLEDNGFDIFPMNPVILKAPGLNSSDKISVNYYQKL</sequence>
<evidence type="ECO:0000256" key="10">
    <source>
        <dbReference type="ARBA" id="ARBA00041614"/>
    </source>
</evidence>